<accession>G5GIK8</accession>
<organism evidence="2 3">
    <name type="scientific">Johnsonella ignava ATCC 51276</name>
    <dbReference type="NCBI Taxonomy" id="679200"/>
    <lineage>
        <taxon>Bacteria</taxon>
        <taxon>Bacillati</taxon>
        <taxon>Bacillota</taxon>
        <taxon>Clostridia</taxon>
        <taxon>Lachnospirales</taxon>
        <taxon>Lachnospiraceae</taxon>
        <taxon>Johnsonella</taxon>
    </lineage>
</organism>
<dbReference type="HOGENOM" id="CLU_099059_0_0_9"/>
<keyword evidence="1" id="KW-0051">Antiviral defense</keyword>
<comment type="caution">
    <text evidence="2">The sequence shown here is derived from an EMBL/GenBank/DDBJ whole genome shotgun (WGS) entry which is preliminary data.</text>
</comment>
<dbReference type="NCBIfam" id="TIGR02593">
    <property type="entry name" value="CRISPR_cas5"/>
    <property type="match status" value="1"/>
</dbReference>
<dbReference type="Pfam" id="PF09704">
    <property type="entry name" value="Cas_Cas5d"/>
    <property type="match status" value="1"/>
</dbReference>
<reference evidence="2 3" key="1">
    <citation type="submission" date="2011-08" db="EMBL/GenBank/DDBJ databases">
        <title>The Genome Sequence of Johnsonella ignava ATCC 51276.</title>
        <authorList>
            <consortium name="The Broad Institute Genome Sequencing Platform"/>
            <person name="Earl A."/>
            <person name="Ward D."/>
            <person name="Feldgarden M."/>
            <person name="Gevers D."/>
            <person name="Izard J."/>
            <person name="Blanton J.M."/>
            <person name="Baranova O.V."/>
            <person name="Dewhirst F.E."/>
            <person name="Young S.K."/>
            <person name="Zeng Q."/>
            <person name="Gargeya S."/>
            <person name="Fitzgerald M."/>
            <person name="Haas B."/>
            <person name="Abouelleil A."/>
            <person name="Alvarado L."/>
            <person name="Arachchi H.M."/>
            <person name="Berlin A."/>
            <person name="Brown A."/>
            <person name="Chapman S.B."/>
            <person name="Chen Z."/>
            <person name="Dunbar C."/>
            <person name="Freedman E."/>
            <person name="Gearin G."/>
            <person name="Gellesch M."/>
            <person name="Goldberg J."/>
            <person name="Griggs A."/>
            <person name="Gujja S."/>
            <person name="Heiman D."/>
            <person name="Howarth C."/>
            <person name="Larson L."/>
            <person name="Lui A."/>
            <person name="MacDonald P.J.P."/>
            <person name="Montmayeur A."/>
            <person name="Murphy C."/>
            <person name="Neiman D."/>
            <person name="Pearson M."/>
            <person name="Priest M."/>
            <person name="Roberts A."/>
            <person name="Saif S."/>
            <person name="Shea T."/>
            <person name="Shenoy N."/>
            <person name="Sisk P."/>
            <person name="Stolte C."/>
            <person name="Sykes S."/>
            <person name="Wortman J."/>
            <person name="Nusbaum C."/>
            <person name="Birren B."/>
        </authorList>
    </citation>
    <scope>NUCLEOTIDE SEQUENCE [LARGE SCALE GENOMIC DNA]</scope>
    <source>
        <strain evidence="2 3">ATCC 51276</strain>
    </source>
</reference>
<dbReference type="RefSeq" id="WP_005541006.1">
    <property type="nucleotide sequence ID" value="NZ_JH378833.1"/>
</dbReference>
<dbReference type="InterPro" id="IPR013422">
    <property type="entry name" value="CRISPR-assoc_prot_Cas5_N"/>
</dbReference>
<dbReference type="EMBL" id="ACZL01000023">
    <property type="protein sequence ID" value="EHI55262.1"/>
    <property type="molecule type" value="Genomic_DNA"/>
</dbReference>
<dbReference type="GO" id="GO:0043571">
    <property type="term" value="P:maintenance of CRISPR repeat elements"/>
    <property type="evidence" value="ECO:0007669"/>
    <property type="project" value="InterPro"/>
</dbReference>
<proteinExistence type="predicted"/>
<dbReference type="STRING" id="679200.HMPREF9333_01398"/>
<dbReference type="GO" id="GO:0051607">
    <property type="term" value="P:defense response to virus"/>
    <property type="evidence" value="ECO:0007669"/>
    <property type="project" value="UniProtKB-KW"/>
</dbReference>
<dbReference type="NCBIfam" id="TIGR01895">
    <property type="entry name" value="cas_Cas5t"/>
    <property type="match status" value="1"/>
</dbReference>
<dbReference type="AlphaFoldDB" id="G5GIK8"/>
<evidence type="ECO:0000313" key="3">
    <source>
        <dbReference type="Proteomes" id="UP000003011"/>
    </source>
</evidence>
<gene>
    <name evidence="2" type="ORF">HMPREF9333_01398</name>
</gene>
<protein>
    <submittedName>
        <fullName evidence="2">CRISPR-associated protein cas5</fullName>
    </submittedName>
</protein>
<evidence type="ECO:0000313" key="2">
    <source>
        <dbReference type="EMBL" id="EHI55262.1"/>
    </source>
</evidence>
<dbReference type="InterPro" id="IPR021124">
    <property type="entry name" value="CRISPR-assoc_prot_Cas5"/>
</dbReference>
<dbReference type="eggNOG" id="COG1688">
    <property type="taxonomic scope" value="Bacteria"/>
</dbReference>
<dbReference type="Proteomes" id="UP000003011">
    <property type="component" value="Unassembled WGS sequence"/>
</dbReference>
<dbReference type="InterPro" id="IPR013337">
    <property type="entry name" value="CRISPR-assoc_prot_Cas5_Tneap"/>
</dbReference>
<keyword evidence="3" id="KW-1185">Reference proteome</keyword>
<dbReference type="PATRIC" id="fig|679200.3.peg.1486"/>
<sequence>MKVMKAIRLCISQQTANYRIPTSFQLKESYPLPPYSTVIGFIHSICGYTEYEPMEISVQGRYYSKANDLFTRYEFKPEFKFDSSRHQLEVGGFGITRGTGNTEMLIDVELLLHIIPVNQDKAADIESACRCPRIYPSLGRYEDLAVINEVKSVDFSKKRLEENKHEEYSAYIPESMLLDDSVQLRDRNTKFGYSVNGTRYMINKNYERYNIGNEKNPKYIRRWNSLNVIYSGNIMAVKRNTFYIDEDGYILYIDPEFNQDKK</sequence>
<evidence type="ECO:0000256" key="1">
    <source>
        <dbReference type="ARBA" id="ARBA00023118"/>
    </source>
</evidence>
<name>G5GIK8_9FIRM</name>